<accession>A0A645CVF2</accession>
<keyword evidence="1" id="KW-0472">Membrane</keyword>
<feature type="transmembrane region" description="Helical" evidence="1">
    <location>
        <begin position="12"/>
        <end position="31"/>
    </location>
</feature>
<dbReference type="AlphaFoldDB" id="A0A645CVF2"/>
<reference evidence="2" key="1">
    <citation type="submission" date="2019-08" db="EMBL/GenBank/DDBJ databases">
        <authorList>
            <person name="Kucharzyk K."/>
            <person name="Murdoch R.W."/>
            <person name="Higgins S."/>
            <person name="Loffler F."/>
        </authorList>
    </citation>
    <scope>NUCLEOTIDE SEQUENCE</scope>
</reference>
<keyword evidence="1" id="KW-1133">Transmembrane helix</keyword>
<sequence>MEFKLPAKLPIWLLVAGAAGVLILLFVPFGTGHTDTAPTKQQEQRTVEEYRTQLESELTELLSSIEGVSEISLMITLESAGENVYATEKRASVNLLSDSLSGSQKRVENQNDSEDSYIILKSADGSESAILVKQLQPVVKGAAIVCKGADNEIIRQKIIETTAIALDLTTNRVSVVAK</sequence>
<evidence type="ECO:0008006" key="3">
    <source>
        <dbReference type="Google" id="ProtNLM"/>
    </source>
</evidence>
<protein>
    <recommendedName>
        <fullName evidence="3">Stage III sporulation protein AG</fullName>
    </recommendedName>
</protein>
<comment type="caution">
    <text evidence="2">The sequence shown here is derived from an EMBL/GenBank/DDBJ whole genome shotgun (WGS) entry which is preliminary data.</text>
</comment>
<organism evidence="2">
    <name type="scientific">bioreactor metagenome</name>
    <dbReference type="NCBI Taxonomy" id="1076179"/>
    <lineage>
        <taxon>unclassified sequences</taxon>
        <taxon>metagenomes</taxon>
        <taxon>ecological metagenomes</taxon>
    </lineage>
</organism>
<dbReference type="EMBL" id="VSSQ01030372">
    <property type="protein sequence ID" value="MPM80884.1"/>
    <property type="molecule type" value="Genomic_DNA"/>
</dbReference>
<name>A0A645CVF2_9ZZZZ</name>
<evidence type="ECO:0000256" key="1">
    <source>
        <dbReference type="SAM" id="Phobius"/>
    </source>
</evidence>
<proteinExistence type="predicted"/>
<keyword evidence="1" id="KW-0812">Transmembrane</keyword>
<gene>
    <name evidence="2" type="ORF">SDC9_127935</name>
</gene>
<evidence type="ECO:0000313" key="2">
    <source>
        <dbReference type="EMBL" id="MPM80884.1"/>
    </source>
</evidence>